<keyword evidence="3" id="KW-1185">Reference proteome</keyword>
<dbReference type="PROSITE" id="PS50879">
    <property type="entry name" value="RNASE_H_1"/>
    <property type="match status" value="1"/>
</dbReference>
<reference evidence="2 3" key="1">
    <citation type="submission" date="2016-11" db="EMBL/GenBank/DDBJ databases">
        <authorList>
            <person name="Jaros S."/>
            <person name="Januszkiewicz K."/>
            <person name="Wedrychowicz H."/>
        </authorList>
    </citation>
    <scope>NUCLEOTIDE SEQUENCE [LARGE SCALE GENOMIC DNA]</scope>
    <source>
        <strain evidence="2 3">DSM 15480</strain>
    </source>
</reference>
<dbReference type="STRING" id="1121950.SAMN02745243_01601"/>
<dbReference type="Pfam" id="PF00075">
    <property type="entry name" value="RNase_H"/>
    <property type="match status" value="1"/>
</dbReference>
<dbReference type="Proteomes" id="UP000184301">
    <property type="component" value="Unassembled WGS sequence"/>
</dbReference>
<dbReference type="InterPro" id="IPR012337">
    <property type="entry name" value="RNaseH-like_sf"/>
</dbReference>
<dbReference type="GO" id="GO:0004523">
    <property type="term" value="F:RNA-DNA hybrid ribonuclease activity"/>
    <property type="evidence" value="ECO:0007669"/>
    <property type="project" value="InterPro"/>
</dbReference>
<dbReference type="AlphaFoldDB" id="A0A1M6MV17"/>
<feature type="domain" description="RNase H type-1" evidence="1">
    <location>
        <begin position="2"/>
        <end position="142"/>
    </location>
</feature>
<dbReference type="GO" id="GO:0003676">
    <property type="term" value="F:nucleic acid binding"/>
    <property type="evidence" value="ECO:0007669"/>
    <property type="project" value="InterPro"/>
</dbReference>
<dbReference type="EMBL" id="FQZY01000020">
    <property type="protein sequence ID" value="SHJ87133.1"/>
    <property type="molecule type" value="Genomic_DNA"/>
</dbReference>
<sequence length="142" mass="16610">MFETHIYIETDSISTKATEKQYGYVLEVMMNGESKTREGFGQITGTYHQTVLMALVEALDRFNQSCEIHIHTEDEFILNMMERNLAGWAGNDFRTSKGKPVANQEEWRRVWELSRKHLVLGEPGRHSFTGWLQTQITRRKEQ</sequence>
<dbReference type="RefSeq" id="WP_073108098.1">
    <property type="nucleotide sequence ID" value="NZ_FQZY01000020.1"/>
</dbReference>
<evidence type="ECO:0000259" key="1">
    <source>
        <dbReference type="PROSITE" id="PS50879"/>
    </source>
</evidence>
<dbReference type="Gene3D" id="3.30.420.10">
    <property type="entry name" value="Ribonuclease H-like superfamily/Ribonuclease H"/>
    <property type="match status" value="1"/>
</dbReference>
<organism evidence="2 3">
    <name type="scientific">Hespellia stercorisuis DSM 15480</name>
    <dbReference type="NCBI Taxonomy" id="1121950"/>
    <lineage>
        <taxon>Bacteria</taxon>
        <taxon>Bacillati</taxon>
        <taxon>Bacillota</taxon>
        <taxon>Clostridia</taxon>
        <taxon>Lachnospirales</taxon>
        <taxon>Lachnospiraceae</taxon>
        <taxon>Hespellia</taxon>
    </lineage>
</organism>
<gene>
    <name evidence="2" type="ORF">SAMN02745243_01601</name>
</gene>
<protein>
    <submittedName>
        <fullName evidence="2">Ribonuclease HI</fullName>
    </submittedName>
</protein>
<accession>A0A1M6MV17</accession>
<evidence type="ECO:0000313" key="2">
    <source>
        <dbReference type="EMBL" id="SHJ87133.1"/>
    </source>
</evidence>
<dbReference type="OrthoDB" id="7845843at2"/>
<dbReference type="InterPro" id="IPR036397">
    <property type="entry name" value="RNaseH_sf"/>
</dbReference>
<proteinExistence type="predicted"/>
<dbReference type="SUPFAM" id="SSF53098">
    <property type="entry name" value="Ribonuclease H-like"/>
    <property type="match status" value="1"/>
</dbReference>
<evidence type="ECO:0000313" key="3">
    <source>
        <dbReference type="Proteomes" id="UP000184301"/>
    </source>
</evidence>
<dbReference type="InterPro" id="IPR002156">
    <property type="entry name" value="RNaseH_domain"/>
</dbReference>
<name>A0A1M6MV17_9FIRM</name>